<dbReference type="InterPro" id="IPR001995">
    <property type="entry name" value="Peptidase_A2_cat"/>
</dbReference>
<dbReference type="Gene3D" id="2.40.70.10">
    <property type="entry name" value="Acid Proteases"/>
    <property type="match status" value="1"/>
</dbReference>
<organism evidence="6 7">
    <name type="scientific">Loxostege sticticalis</name>
    <name type="common">Beet webworm moth</name>
    <dbReference type="NCBI Taxonomy" id="481309"/>
    <lineage>
        <taxon>Eukaryota</taxon>
        <taxon>Metazoa</taxon>
        <taxon>Ecdysozoa</taxon>
        <taxon>Arthropoda</taxon>
        <taxon>Hexapoda</taxon>
        <taxon>Insecta</taxon>
        <taxon>Pterygota</taxon>
        <taxon>Neoptera</taxon>
        <taxon>Endopterygota</taxon>
        <taxon>Lepidoptera</taxon>
        <taxon>Glossata</taxon>
        <taxon>Ditrysia</taxon>
        <taxon>Pyraloidea</taxon>
        <taxon>Crambidae</taxon>
        <taxon>Pyraustinae</taxon>
        <taxon>Loxostege</taxon>
    </lineage>
</organism>
<dbReference type="InterPro" id="IPR000477">
    <property type="entry name" value="RT_dom"/>
</dbReference>
<dbReference type="PROSITE" id="PS50175">
    <property type="entry name" value="ASP_PROT_RETROV"/>
    <property type="match status" value="1"/>
</dbReference>
<dbReference type="PANTHER" id="PTHR47331">
    <property type="entry name" value="PHD-TYPE DOMAIN-CONTAINING PROTEIN"/>
    <property type="match status" value="1"/>
</dbReference>
<gene>
    <name evidence="6" type="ORF">ABMA28_003658</name>
</gene>
<comment type="caution">
    <text evidence="6">The sequence shown here is derived from an EMBL/GenBank/DDBJ whole genome shotgun (WGS) entry which is preliminary data.</text>
</comment>
<keyword evidence="3" id="KW-0472">Membrane</keyword>
<dbReference type="SUPFAM" id="SSF53098">
    <property type="entry name" value="Ribonuclease H-like"/>
    <property type="match status" value="1"/>
</dbReference>
<dbReference type="Proteomes" id="UP001549921">
    <property type="component" value="Unassembled WGS sequence"/>
</dbReference>
<protein>
    <recommendedName>
        <fullName evidence="8">Endonuclease</fullName>
    </recommendedName>
</protein>
<evidence type="ECO:0008006" key="8">
    <source>
        <dbReference type="Google" id="ProtNLM"/>
    </source>
</evidence>
<keyword evidence="1" id="KW-0378">Hydrolase</keyword>
<dbReference type="InterPro" id="IPR043502">
    <property type="entry name" value="DNA/RNA_pol_sf"/>
</dbReference>
<dbReference type="Pfam" id="PF18701">
    <property type="entry name" value="DUF5641"/>
    <property type="match status" value="1"/>
</dbReference>
<dbReference type="Pfam" id="PF05380">
    <property type="entry name" value="Peptidase_A17"/>
    <property type="match status" value="1"/>
</dbReference>
<dbReference type="Pfam" id="PF00078">
    <property type="entry name" value="RVT_1"/>
    <property type="match status" value="1"/>
</dbReference>
<feature type="compositionally biased region" description="Low complexity" evidence="2">
    <location>
        <begin position="545"/>
        <end position="554"/>
    </location>
</feature>
<dbReference type="Pfam" id="PF03564">
    <property type="entry name" value="DUF1759"/>
    <property type="match status" value="1"/>
</dbReference>
<accession>A0ABD0SWR1</accession>
<keyword evidence="3" id="KW-1133">Transmembrane helix</keyword>
<dbReference type="Pfam" id="PF12259">
    <property type="entry name" value="Baculo_F"/>
    <property type="match status" value="1"/>
</dbReference>
<dbReference type="InterPro" id="IPR022048">
    <property type="entry name" value="Envelope_fusion-like"/>
</dbReference>
<sequence length="2509" mass="287142">MATQQQLATAIEQVWTNFKKDSSDRKTPEYLQRRVELLDKYWVEFEQNHSKLSEFGEDSPYFENNDYERVRERYGSIRASIFDFKQPTSSERPASSVLKAATFKPTTIGKPTDFQQPPAAPRSADIYQPLASSRGTASKTDDMLKKQQSNFKAFHRCVTNIDIDSVSEKWEFDDILRTLQSRWATIDALHWELDSELDESNQKYEEAFSSYEREYTRIKKEINKKMWSLAHREKATPQMEIPTFNGNYNNWISFKDLFTEIIHNNTSMSSAQKMQYLKTKIRGEAERLIHHLSVSSDNYMTCWEILNQRYNNKKLLFTSQINLLLNLPAVQQQSLNHIKRMHDTTIECLNAIKNLGVDISSWDPLIVHILSQKLDTESFTDYVESMKQPRELPVLKEFLDFLEMKFTTLESSSRKKQDNLSPKNQGNFKHNNQFYKTTFNKNTALSSSVTTQQPNNKVGQGTTRFRCLLCNSNEHGIYFCQKFLDMTSFNKRKTVTKLNLCQNCLNYHPGKSCQSDHRCRECNKGHNSLLHEAFTQSGNVTTETAAGAGSASGAHVNSGKNVKSSSHVSLPNEPIEILLPTAIIKIQSADGSYHTMRALLDQGSQVSLITEHAAQLLRLPRKRCMGVISGVGDKESSCKGMLNVKCMSVTSDFTFETEVLIMKNLIKNLPTCSFSKPDWSYLDNIILADPEFYVNRPIDILLGADVYSIILLDGVCRVNSTLPTAQQTALGWILSGNVKTFQCNIVLHNLDEIQRFWEIEDISEPSNVSSEDQRCIDYYETTTIRQEDGKYKVRLPLKPNHQDNLGESKHKAIGQFYSLEQKLNKQPEIAQDYKTFINEYLELGHMKPATASDSAIQCYLPHHCVTRLESSTTKLRVVFNASAKTSSGYSLNDVMCRGPNLQQDLQSLIIKWRQYKFAFTADIEKMFRQIWLEDQDQQLQRIIWRNHESQKLKVYQLATVTYGTKAAPFLAMMTLKQLASDEKANYQDSSAPSVLEQCFYMDDLIHGEHSIEAAVKLKQDMISLLKSGGFNLRKWKSNTAELLDCVSVEENNQDVFDFKQAESTKTLGLGWNSKNDHFTFQSKINNSSTRPTKRSLLSDISKLFDPLGWLSPITTKLKILFQDIWKTNIQWDEQVPVEVCEEWMKIKADIDAIGDCLVPRWLGTGKQECIELHGFCDASTKAYACVIYCRINRENRQSVTLVAGKAKLVPLNKVISLPRLELCGAVLLSKLMDKVKSCLDSHDIKIHGWVDSMAVLGWLHGDVDRWKPFVANRVNKITAVMPSDCWRYVKSKENPADCASRGNTATELKQHQLWWQGPDWLSTYKPMNDKNEIQYTTDEEVKKIKSVNVVQLNKTESIIKDLLTRNSSLTKTIKILGWIMRFIKRNHHQDHLSCEELRKSRLMIIKVIQLEEFTDEISCLKANKSVNKKSKLLEFNPFLDENGVLRVGGRLRHANIDQETKHPAIIPSNTRLADLLIDEAHELTFHGGARLTTAFLRKKYWLIGGIRATKKRLRLCVKCKKHNPDQQYQLMGDLPPSRSNPSRPFYHTGVDYTGHVLIKANKGRGIKTTKGYVAVFVCMATKAVHLELVSDLTASAFLSALRRMAARRGVPGHIYSDQGRNFIGANKVLQQELETLRTTINQHFLEEVTSMGIRWHYQAPSWPSAGGIWEGAVKSLKYHLKRVTGEQTLTFEEYSTILSQLEGCLNSRPLCPMTEDPNDLEAITPAHFLACGPTLTIYETETDLRTRWHLTQKIYKDIWDRWSNEYLTLLAARSKWRKPQRNIKENDVVVIREDNIPPGKWALGRVVQLHPGSDGYVRVVTLKTKNGFMQRPIVKLSVLPVSDNQDIDQKPHKQPSTKQEKQLPSSISSSLTYKKKTYSFASLATALLLFFMTIISPAVCSYNVTPLQNNSLYFDTISNMHLIRDDWRLVVYYDTRPYQEGNTTLSKYLMYLNDLCINIKEQSHCREIMTQMQHEFAELQYYNQVLMQQKCDTRSRRRRGLIDGVGYIANSLFGVLDERFAEKYEQDIKLIKDNQKHLASLWKNQTSVVEAEFNLLKRTEDIMNKHHKIINKKINQLVNAINEASVALQNISLTTEFLGTAMMANNLLNSLKNIQQTLLDTITNIYNGKFNFHLLTPDQIRQELNVIAGQLPKDLSLPVDNYDFSDIYNLLQLRTRMTYNYIIFEIKMPLISRDMYEILRPIPIPHLSGNYTQQTVIPIAEYVAISLRKDAFVPLSEKDFDSCLNRNSEIILCYLKKPIYHIQDDQSLCERLPNTRYCQSMISPCFNKWTELHKINTYFYYCCDRCQLKLLCEDQVTVVQLTAAGLFNVDQGCIIKSADFFVYSHKQEMTKLSISSNIPAPEISPINRIFNISLSKQLIPNDETDNVTHYRQLQEIKKQLNLMKSSDPIAESVSYHDVHHYVAIYVLFAIVAGSAAALAWWRCKRTPAAAAAAAGPAAPQPPAHASVSAVKCCVSELSEVPKESARVSKQNKSTTPVLRSVFTIQDSSD</sequence>
<dbReference type="SUPFAM" id="SSF56672">
    <property type="entry name" value="DNA/RNA polymerases"/>
    <property type="match status" value="1"/>
</dbReference>
<dbReference type="Gene3D" id="3.30.420.10">
    <property type="entry name" value="Ribonuclease H-like superfamily/Ribonuclease H"/>
    <property type="match status" value="1"/>
</dbReference>
<evidence type="ECO:0000256" key="1">
    <source>
        <dbReference type="ARBA" id="ARBA00022801"/>
    </source>
</evidence>
<dbReference type="InterPro" id="IPR001584">
    <property type="entry name" value="Integrase_cat-core"/>
</dbReference>
<dbReference type="EMBL" id="JBEDNZ010000014">
    <property type="protein sequence ID" value="KAL0830203.1"/>
    <property type="molecule type" value="Genomic_DNA"/>
</dbReference>
<evidence type="ECO:0000259" key="5">
    <source>
        <dbReference type="PROSITE" id="PS50994"/>
    </source>
</evidence>
<dbReference type="InterPro" id="IPR005312">
    <property type="entry name" value="DUF1759"/>
</dbReference>
<dbReference type="GO" id="GO:0071897">
    <property type="term" value="P:DNA biosynthetic process"/>
    <property type="evidence" value="ECO:0007669"/>
    <property type="project" value="UniProtKB-ARBA"/>
</dbReference>
<dbReference type="PROSITE" id="PS50994">
    <property type="entry name" value="INTEGRASE"/>
    <property type="match status" value="1"/>
</dbReference>
<feature type="compositionally biased region" description="Polar residues" evidence="2">
    <location>
        <begin position="558"/>
        <end position="567"/>
    </location>
</feature>
<dbReference type="InterPro" id="IPR041588">
    <property type="entry name" value="Integrase_H2C2"/>
</dbReference>
<dbReference type="InterPro" id="IPR043128">
    <property type="entry name" value="Rev_trsase/Diguanyl_cyclase"/>
</dbReference>
<dbReference type="CDD" id="cd01644">
    <property type="entry name" value="RT_pepA17"/>
    <property type="match status" value="1"/>
</dbReference>
<reference evidence="6 7" key="1">
    <citation type="submission" date="2024-06" db="EMBL/GenBank/DDBJ databases">
        <title>A chromosome-level genome assembly of beet webworm, Loxostege sticticalis.</title>
        <authorList>
            <person name="Zhang Y."/>
        </authorList>
    </citation>
    <scope>NUCLEOTIDE SEQUENCE [LARGE SCALE GENOMIC DNA]</scope>
    <source>
        <strain evidence="6">AQ028</strain>
        <tissue evidence="6">Male pupae</tissue>
    </source>
</reference>
<evidence type="ECO:0000313" key="6">
    <source>
        <dbReference type="EMBL" id="KAL0830203.1"/>
    </source>
</evidence>
<dbReference type="Pfam" id="PF17921">
    <property type="entry name" value="Integrase_H2C2"/>
    <property type="match status" value="1"/>
</dbReference>
<keyword evidence="3" id="KW-0812">Transmembrane</keyword>
<evidence type="ECO:0000313" key="7">
    <source>
        <dbReference type="Proteomes" id="UP001549921"/>
    </source>
</evidence>
<feature type="region of interest" description="Disordered" evidence="2">
    <location>
        <begin position="1844"/>
        <end position="1865"/>
    </location>
</feature>
<feature type="transmembrane region" description="Helical" evidence="3">
    <location>
        <begin position="2422"/>
        <end position="2441"/>
    </location>
</feature>
<dbReference type="Gene3D" id="3.10.10.10">
    <property type="entry name" value="HIV Type 1 Reverse Transcriptase, subunit A, domain 1"/>
    <property type="match status" value="1"/>
</dbReference>
<feature type="domain" description="Integrase catalytic" evidence="5">
    <location>
        <begin position="1540"/>
        <end position="1733"/>
    </location>
</feature>
<evidence type="ECO:0000256" key="3">
    <source>
        <dbReference type="SAM" id="Phobius"/>
    </source>
</evidence>
<dbReference type="InterPro" id="IPR040676">
    <property type="entry name" value="DUF5641"/>
</dbReference>
<dbReference type="InterPro" id="IPR021109">
    <property type="entry name" value="Peptidase_aspartic_dom_sf"/>
</dbReference>
<dbReference type="GO" id="GO:0042575">
    <property type="term" value="C:DNA polymerase complex"/>
    <property type="evidence" value="ECO:0007669"/>
    <property type="project" value="UniProtKB-ARBA"/>
</dbReference>
<dbReference type="InterPro" id="IPR012337">
    <property type="entry name" value="RNaseH-like_sf"/>
</dbReference>
<dbReference type="Gene3D" id="3.30.70.270">
    <property type="match status" value="1"/>
</dbReference>
<dbReference type="InterPro" id="IPR036397">
    <property type="entry name" value="RNaseH_sf"/>
</dbReference>
<dbReference type="PANTHER" id="PTHR47331:SF5">
    <property type="entry name" value="RIBONUCLEASE H"/>
    <property type="match status" value="1"/>
</dbReference>
<name>A0ABD0SWR1_LOXSC</name>
<feature type="region of interest" description="Disordered" evidence="2">
    <location>
        <begin position="544"/>
        <end position="567"/>
    </location>
</feature>
<dbReference type="InterPro" id="IPR008042">
    <property type="entry name" value="Retrotrans_Pao"/>
</dbReference>
<feature type="domain" description="Peptidase A2" evidence="4">
    <location>
        <begin position="596"/>
        <end position="632"/>
    </location>
</feature>
<dbReference type="GO" id="GO:0016787">
    <property type="term" value="F:hydrolase activity"/>
    <property type="evidence" value="ECO:0007669"/>
    <property type="project" value="UniProtKB-KW"/>
</dbReference>
<proteinExistence type="predicted"/>
<evidence type="ECO:0000256" key="2">
    <source>
        <dbReference type="SAM" id="MobiDB-lite"/>
    </source>
</evidence>
<evidence type="ECO:0000259" key="4">
    <source>
        <dbReference type="PROSITE" id="PS50175"/>
    </source>
</evidence>